<dbReference type="InterPro" id="IPR007077">
    <property type="entry name" value="TfoX_C"/>
</dbReference>
<proteinExistence type="predicted"/>
<dbReference type="Proteomes" id="UP000092018">
    <property type="component" value="Plasmid unnamed1"/>
</dbReference>
<geneLocation type="plasmid" evidence="2 3">
    <name>unnamed1</name>
</geneLocation>
<dbReference type="Pfam" id="PF04994">
    <property type="entry name" value="TfoX_C"/>
    <property type="match status" value="1"/>
</dbReference>
<dbReference type="AlphaFoldDB" id="A0AAN0Y022"/>
<accession>A0AAN0Y022</accession>
<dbReference type="Gene3D" id="1.10.150.20">
    <property type="entry name" value="5' to 3' exonuclease, C-terminal subdomain"/>
    <property type="match status" value="1"/>
</dbReference>
<gene>
    <name evidence="2" type="ORF">A6E01_20590</name>
</gene>
<name>A0AAN0Y022_9VIBR</name>
<dbReference type="EMBL" id="CP016179">
    <property type="protein sequence ID" value="ANO35612.1"/>
    <property type="molecule type" value="Genomic_DNA"/>
</dbReference>
<sequence length="225" mass="25721">MSAVVNLNPVIYELRNTLEKRLPNHTVTTKQIFGRYISLSVDGLCIVRSQMNTLFFALICKCNNPNCRLNKFTTDVMSAFSELQAGGDTLFYDIGTPDLETATQMAMDIFACLLTRSLHGSEKLIQKGSIMRRLAVRLHSIGIYTVSDLNYYGIINTFHNLKAQYNNEITDKDLYSLFARVNNKNVLFISQEEKRDLKLQSNKELAKRIHKNIRDSHSRLLHVNA</sequence>
<evidence type="ECO:0000313" key="3">
    <source>
        <dbReference type="Proteomes" id="UP000092018"/>
    </source>
</evidence>
<protein>
    <recommendedName>
        <fullName evidence="1">TfoX C-terminal domain-containing protein</fullName>
    </recommendedName>
</protein>
<dbReference type="KEGG" id="vbr:A6E01_20590"/>
<feature type="domain" description="TfoX C-terminal" evidence="1">
    <location>
        <begin position="137"/>
        <end position="200"/>
    </location>
</feature>
<evidence type="ECO:0000313" key="2">
    <source>
        <dbReference type="EMBL" id="ANO35612.1"/>
    </source>
</evidence>
<evidence type="ECO:0000259" key="1">
    <source>
        <dbReference type="Pfam" id="PF04994"/>
    </source>
</evidence>
<dbReference type="RefSeq" id="WP_065211371.1">
    <property type="nucleotide sequence ID" value="NZ_CP016179.1"/>
</dbReference>
<keyword evidence="2" id="KW-0614">Plasmid</keyword>
<organism evidence="2 3">
    <name type="scientific">Vibrio breoganii</name>
    <dbReference type="NCBI Taxonomy" id="553239"/>
    <lineage>
        <taxon>Bacteria</taxon>
        <taxon>Pseudomonadati</taxon>
        <taxon>Pseudomonadota</taxon>
        <taxon>Gammaproteobacteria</taxon>
        <taxon>Vibrionales</taxon>
        <taxon>Vibrionaceae</taxon>
        <taxon>Vibrio</taxon>
    </lineage>
</organism>
<reference evidence="2 3" key="1">
    <citation type="submission" date="2016-06" db="EMBL/GenBank/DDBJ databases">
        <title>Adaptive Radiation by Waves of Gene Transfer Leads to Fine-Scale Resource Partitioning in Marine Microbes.</title>
        <authorList>
            <person name="Hehemann J.-H."/>
            <person name="Arevalo P."/>
            <person name="Datta M.S."/>
            <person name="Yu X."/>
            <person name="Corzett C."/>
            <person name="Henschel A."/>
            <person name="Preheim S.P."/>
            <person name="Timberlake S."/>
            <person name="Alm E.J."/>
            <person name="Polz M.F."/>
        </authorList>
    </citation>
    <scope>NUCLEOTIDE SEQUENCE [LARGE SCALE GENOMIC DNA]</scope>
    <source>
        <strain evidence="2 3">FF50</strain>
        <plasmid evidence="2 3">unnamed1</plasmid>
    </source>
</reference>